<comment type="caution">
    <text evidence="1">The sequence shown here is derived from an EMBL/GenBank/DDBJ whole genome shotgun (WGS) entry which is preliminary data.</text>
</comment>
<proteinExistence type="predicted"/>
<gene>
    <name evidence="1" type="ORF">B4122_0596</name>
</gene>
<evidence type="ECO:0000313" key="1">
    <source>
        <dbReference type="EMBL" id="KZD94839.1"/>
    </source>
</evidence>
<accession>A0AAP1E9M2</accession>
<dbReference type="AlphaFoldDB" id="A0AAP1E9M2"/>
<name>A0AAP1E9M2_BACIU</name>
<protein>
    <submittedName>
        <fullName evidence="1">Uncharacterized protein</fullName>
    </submittedName>
</protein>
<dbReference type="EMBL" id="LJZV01000002">
    <property type="protein sequence ID" value="KZD94839.1"/>
    <property type="molecule type" value="Genomic_DNA"/>
</dbReference>
<organism evidence="1 2">
    <name type="scientific">Bacillus subtilis</name>
    <dbReference type="NCBI Taxonomy" id="1423"/>
    <lineage>
        <taxon>Bacteria</taxon>
        <taxon>Bacillati</taxon>
        <taxon>Bacillota</taxon>
        <taxon>Bacilli</taxon>
        <taxon>Bacillales</taxon>
        <taxon>Bacillaceae</taxon>
        <taxon>Bacillus</taxon>
    </lineage>
</organism>
<dbReference type="Proteomes" id="UP000076442">
    <property type="component" value="Unassembled WGS sequence"/>
</dbReference>
<reference evidence="1 2" key="1">
    <citation type="submission" date="2015-09" db="EMBL/GenBank/DDBJ databases">
        <title>Spore heat resistance.</title>
        <authorList>
            <person name="Boekhorst J."/>
            <person name="Berendsen E.M."/>
            <person name="Wells-Bennik M.H."/>
            <person name="Kuipers O.P."/>
        </authorList>
    </citation>
    <scope>NUCLEOTIDE SEQUENCE [LARGE SCALE GENOMIC DNA]</scope>
    <source>
        <strain evidence="1 2">B4122</strain>
    </source>
</reference>
<evidence type="ECO:0000313" key="2">
    <source>
        <dbReference type="Proteomes" id="UP000076442"/>
    </source>
</evidence>
<sequence length="64" mass="7623">MFHVPSSPPLSHFGLASRKRFLLTAKKTAVLSALPFLRKRFLKRWFHFTLPLVYTQYVFWLQLS</sequence>